<dbReference type="EMBL" id="JAJTWU010000006">
    <property type="protein sequence ID" value="MCE4556173.1"/>
    <property type="molecule type" value="Genomic_DNA"/>
</dbReference>
<feature type="domain" description="DUF3592" evidence="2">
    <location>
        <begin position="58"/>
        <end position="148"/>
    </location>
</feature>
<evidence type="ECO:0000256" key="1">
    <source>
        <dbReference type="SAM" id="Phobius"/>
    </source>
</evidence>
<keyword evidence="4" id="KW-1185">Reference proteome</keyword>
<feature type="transmembrane region" description="Helical" evidence="1">
    <location>
        <begin position="153"/>
        <end position="173"/>
    </location>
</feature>
<evidence type="ECO:0000259" key="2">
    <source>
        <dbReference type="Pfam" id="PF12158"/>
    </source>
</evidence>
<dbReference type="Proteomes" id="UP001200741">
    <property type="component" value="Unassembled WGS sequence"/>
</dbReference>
<proteinExistence type="predicted"/>
<name>A0ABS8XY12_9BURK</name>
<sequence>MHNKNKNSMVRGWRARAAMVVMGALFALGFGSVGLYALKSLTALLHNAWAVRSWQAVAAEVLDSSLQTIPGSEGGSTFAVRPRYRYQWQGRTYESTRVGVPAGLDSDNLDDWHHRWSARLAAAREGRLALQAWVDPRHPGEAVLDRQLRWRQVVFMLPFAVLFPLVGAGALIATWRMLRSTEPGGQLTLGTQTPGAQRHTPRHNLVALWSATVFVGMMALGIAGAASGPSAPGWTSLVAGLMLLLATALAYNTLRTSRDAWAYRGAFASFQPPRPTAGTTVDAMWVLPPHVAVPAHVRLRIAHYRIDDSGSGTTERLVEELNAHAQRILPAPDGLRLLARFDLPADAPSEGARRSGDKVAWRFEWLDPKGRIVMAVPLLVQADASISEPAVDRLSRQARVAVRDLPAGPLTDTLPPLPPGVCLQERPDALVLSFGQTGWRRFGAVALLALAVTFSWTKTREDFGLWLELPLLAIAVHAVSRRWTLQARDDGLVLDNASWLWRRRISLPVSCLQAMGQRWLYSRNGPQGEVDVHTLVARGVDRGGDLRLTPGLPAEGAAQIAQMLRWASAQRGGRFSPGERRADPAPWSRPGWGWTLCLLWGVARLSTGA</sequence>
<feature type="transmembrane region" description="Helical" evidence="1">
    <location>
        <begin position="233"/>
        <end position="254"/>
    </location>
</feature>
<organism evidence="3 4">
    <name type="scientific">Pelomonas cellulosilytica</name>
    <dbReference type="NCBI Taxonomy" id="2906762"/>
    <lineage>
        <taxon>Bacteria</taxon>
        <taxon>Pseudomonadati</taxon>
        <taxon>Pseudomonadota</taxon>
        <taxon>Betaproteobacteria</taxon>
        <taxon>Burkholderiales</taxon>
        <taxon>Sphaerotilaceae</taxon>
        <taxon>Roseateles</taxon>
    </lineage>
</organism>
<keyword evidence="1" id="KW-0812">Transmembrane</keyword>
<gene>
    <name evidence="3" type="ORF">LXT13_17395</name>
</gene>
<dbReference type="InterPro" id="IPR021994">
    <property type="entry name" value="DUF3592"/>
</dbReference>
<feature type="transmembrane region" description="Helical" evidence="1">
    <location>
        <begin position="20"/>
        <end position="38"/>
    </location>
</feature>
<feature type="transmembrane region" description="Helical" evidence="1">
    <location>
        <begin position="206"/>
        <end position="227"/>
    </location>
</feature>
<accession>A0ABS8XY12</accession>
<comment type="caution">
    <text evidence="3">The sequence shown here is derived from an EMBL/GenBank/DDBJ whole genome shotgun (WGS) entry which is preliminary data.</text>
</comment>
<protein>
    <submittedName>
        <fullName evidence="3">DUF3592 domain-containing protein</fullName>
    </submittedName>
</protein>
<dbReference type="RefSeq" id="WP_233373208.1">
    <property type="nucleotide sequence ID" value="NZ_JAJTWU010000006.1"/>
</dbReference>
<reference evidence="3 4" key="1">
    <citation type="submission" date="2021-12" db="EMBL/GenBank/DDBJ databases">
        <title>Genome seq of P8.</title>
        <authorList>
            <person name="Seo T."/>
        </authorList>
    </citation>
    <scope>NUCLEOTIDE SEQUENCE [LARGE SCALE GENOMIC DNA]</scope>
    <source>
        <strain evidence="3 4">P8</strain>
    </source>
</reference>
<evidence type="ECO:0000313" key="3">
    <source>
        <dbReference type="EMBL" id="MCE4556173.1"/>
    </source>
</evidence>
<keyword evidence="1" id="KW-0472">Membrane</keyword>
<keyword evidence="1" id="KW-1133">Transmembrane helix</keyword>
<dbReference type="Pfam" id="PF12158">
    <property type="entry name" value="DUF3592"/>
    <property type="match status" value="1"/>
</dbReference>
<evidence type="ECO:0000313" key="4">
    <source>
        <dbReference type="Proteomes" id="UP001200741"/>
    </source>
</evidence>